<reference evidence="2" key="1">
    <citation type="journal article" date="2020" name="Appl. Environ. Microbiol.">
        <title>Medium-Chain Fatty Acid Synthesis by 'Candidatus Weimeria bifida' gen. nov., sp. nov., and 'Candidatus Pseudoramibacter fermentans' sp. nov.</title>
        <authorList>
            <person name="Scarborough M.J."/>
            <person name="Myers K.S."/>
            <person name="Donohue T.J."/>
            <person name="Noguera D.R."/>
        </authorList>
    </citation>
    <scope>NUCLEOTIDE SEQUENCE</scope>
    <source>
        <strain evidence="2">EUB1.1</strain>
    </source>
</reference>
<proteinExistence type="predicted"/>
<name>A0A6L5GS74_9FIRM</name>
<dbReference type="InterPro" id="IPR012437">
    <property type="entry name" value="DUF1638"/>
</dbReference>
<dbReference type="Pfam" id="PF07796">
    <property type="entry name" value="DUF1638"/>
    <property type="match status" value="1"/>
</dbReference>
<comment type="caution">
    <text evidence="2">The sequence shown here is derived from an EMBL/GenBank/DDBJ whole genome shotgun (WGS) entry which is preliminary data.</text>
</comment>
<dbReference type="EMBL" id="VOGB01000004">
    <property type="protein sequence ID" value="MQM72680.1"/>
    <property type="molecule type" value="Genomic_DNA"/>
</dbReference>
<accession>A0A6L5GS74</accession>
<evidence type="ECO:0000259" key="1">
    <source>
        <dbReference type="Pfam" id="PF07796"/>
    </source>
</evidence>
<evidence type="ECO:0000313" key="3">
    <source>
        <dbReference type="Proteomes" id="UP000473648"/>
    </source>
</evidence>
<sequence length="230" mass="26371">MKAIILSCGNLLPHVRAAKKKCGVDLPVICLNMNLHATPKKMRQAVITAMEKRIPKAYDTVLVAQGYCGGVWEDLTFDRKVVIPRVDDCVSLALQTTDHYKPDLKTKGHYYLFNILSGLFSPKKLFKKFSQQYGEAKTQEIFDDWFKDYPYLDVVVSDGEDLSNPKYQREIADSSKLIKADVEFVSGSNLLIEKLITGRWDEQFIVKEPGERISMSDFFDQNWLDFQESK</sequence>
<organism evidence="2 3">
    <name type="scientific">Candidatus Pseudoramibacter fermentans</name>
    <dbReference type="NCBI Taxonomy" id="2594427"/>
    <lineage>
        <taxon>Bacteria</taxon>
        <taxon>Bacillati</taxon>
        <taxon>Bacillota</taxon>
        <taxon>Clostridia</taxon>
        <taxon>Eubacteriales</taxon>
        <taxon>Eubacteriaceae</taxon>
        <taxon>Pseudoramibacter</taxon>
    </lineage>
</organism>
<keyword evidence="3" id="KW-1185">Reference proteome</keyword>
<gene>
    <name evidence="2" type="ORF">FRC53_04505</name>
</gene>
<dbReference type="AlphaFoldDB" id="A0A6L5GS74"/>
<evidence type="ECO:0000313" key="2">
    <source>
        <dbReference type="EMBL" id="MQM72680.1"/>
    </source>
</evidence>
<protein>
    <submittedName>
        <fullName evidence="2">DUF1638 domain-containing protein</fullName>
    </submittedName>
</protein>
<feature type="domain" description="DUF1638" evidence="1">
    <location>
        <begin position="30"/>
        <end position="195"/>
    </location>
</feature>
<dbReference type="Proteomes" id="UP000473648">
    <property type="component" value="Unassembled WGS sequence"/>
</dbReference>